<evidence type="ECO:0000256" key="5">
    <source>
        <dbReference type="ARBA" id="ARBA00022946"/>
    </source>
</evidence>
<keyword evidence="4" id="KW-0227">DNA damage</keyword>
<proteinExistence type="inferred from homology"/>
<dbReference type="Proteomes" id="UP000297777">
    <property type="component" value="Unassembled WGS sequence"/>
</dbReference>
<comment type="caution">
    <text evidence="11">The sequence shown here is derived from an EMBL/GenBank/DDBJ whole genome shotgun (WGS) entry which is preliminary data.</text>
</comment>
<dbReference type="OrthoDB" id="17164at2759"/>
<dbReference type="Pfam" id="PF06420">
    <property type="entry name" value="Mgm101p"/>
    <property type="match status" value="1"/>
</dbReference>
<feature type="region of interest" description="Disordered" evidence="10">
    <location>
        <begin position="143"/>
        <end position="172"/>
    </location>
</feature>
<evidence type="ECO:0000256" key="8">
    <source>
        <dbReference type="ARBA" id="ARBA00023204"/>
    </source>
</evidence>
<gene>
    <name evidence="11" type="ORF">BTUL_0012g01020</name>
</gene>
<dbReference type="PANTHER" id="PTHR31404">
    <property type="entry name" value="MITOCHONDRIAL GENOME MAINTENANCE PROTEIN MGM101"/>
    <property type="match status" value="1"/>
</dbReference>
<keyword evidence="8" id="KW-0234">DNA repair</keyword>
<evidence type="ECO:0000256" key="1">
    <source>
        <dbReference type="ARBA" id="ARBA00004436"/>
    </source>
</evidence>
<evidence type="ECO:0000256" key="7">
    <source>
        <dbReference type="ARBA" id="ARBA00023128"/>
    </source>
</evidence>
<dbReference type="GO" id="GO:0000262">
    <property type="term" value="C:mitochondrial chromosome"/>
    <property type="evidence" value="ECO:0007669"/>
    <property type="project" value="InterPro"/>
</dbReference>
<sequence length="377" mass="42071">MSNQSGKNPPVATVVQDDDEPDEWDKRIFSTGCAGKSRFFNQSTIDNGEMNAESTAEENSKMTDCYFEKKDWRLCKAEKSRLPRTYILSSHIDMAAIIPRASRSIVTDAATSVSRFSAVSKITSLTCQSRRFSQNFRNAAIPGSSYTPRTTTATKPPTSYAAPATKPKEPENAIDAQSPITDMTEGLADQPLILDEGSRQVDWARSFHGLSSQPFSKEAADILLAPIPADDVEVKPDGIIYLPEIKYRRILNRAFGPGGWGLAPRGETIVTQKSITREYALVAHGRLVSVARGEQDYFSPEGIPTATEGCKSNALMRCCKDLGVASELWDPRFIRKFMKQHAKQVWGEHVLTKKKKQLWMRKDDEVRYPYKESKFGA</sequence>
<keyword evidence="12" id="KW-1185">Reference proteome</keyword>
<dbReference type="GO" id="GO:0003697">
    <property type="term" value="F:single-stranded DNA binding"/>
    <property type="evidence" value="ECO:0007669"/>
    <property type="project" value="InterPro"/>
</dbReference>
<reference evidence="11 12" key="1">
    <citation type="submission" date="2017-12" db="EMBL/GenBank/DDBJ databases">
        <title>Comparative genomics of Botrytis spp.</title>
        <authorList>
            <person name="Valero-Jimenez C.A."/>
            <person name="Tapia P."/>
            <person name="Veloso J."/>
            <person name="Silva-Moreno E."/>
            <person name="Staats M."/>
            <person name="Valdes J.H."/>
            <person name="Van Kan J.A.L."/>
        </authorList>
    </citation>
    <scope>NUCLEOTIDE SEQUENCE [LARGE SCALE GENOMIC DNA]</scope>
    <source>
        <strain evidence="11 12">Bt9001</strain>
    </source>
</reference>
<name>A0A4Z1F9X9_9HELO</name>
<keyword evidence="7" id="KW-0496">Mitochondrion</keyword>
<keyword evidence="9" id="KW-1135">Mitochondrion nucleoid</keyword>
<dbReference type="PANTHER" id="PTHR31404:SF0">
    <property type="entry name" value="MITOCHONDRIAL GENOME MAINTENANCE PROTEIN MGM101"/>
    <property type="match status" value="1"/>
</dbReference>
<dbReference type="GO" id="GO:0036297">
    <property type="term" value="P:interstrand cross-link repair"/>
    <property type="evidence" value="ECO:0007669"/>
    <property type="project" value="TreeGrafter"/>
</dbReference>
<evidence type="ECO:0000313" key="12">
    <source>
        <dbReference type="Proteomes" id="UP000297777"/>
    </source>
</evidence>
<feature type="compositionally biased region" description="Low complexity" evidence="10">
    <location>
        <begin position="144"/>
        <end position="165"/>
    </location>
</feature>
<dbReference type="EMBL" id="PQXH01000012">
    <property type="protein sequence ID" value="TGO18157.1"/>
    <property type="molecule type" value="Genomic_DNA"/>
</dbReference>
<evidence type="ECO:0000256" key="9">
    <source>
        <dbReference type="ARBA" id="ARBA00023271"/>
    </source>
</evidence>
<dbReference type="AlphaFoldDB" id="A0A4Z1F9X9"/>
<comment type="similarity">
    <text evidence="2">Belongs to the MGM101 family.</text>
</comment>
<evidence type="ECO:0000256" key="4">
    <source>
        <dbReference type="ARBA" id="ARBA00022763"/>
    </source>
</evidence>
<accession>A0A4Z1F9X9</accession>
<evidence type="ECO:0000256" key="10">
    <source>
        <dbReference type="SAM" id="MobiDB-lite"/>
    </source>
</evidence>
<comment type="subcellular location">
    <subcellularLocation>
        <location evidence="1">Mitochondrion matrix</location>
        <location evidence="1">Mitochondrion nucleoid</location>
    </subcellularLocation>
</comment>
<evidence type="ECO:0000256" key="2">
    <source>
        <dbReference type="ARBA" id="ARBA00007053"/>
    </source>
</evidence>
<dbReference type="GO" id="GO:0000725">
    <property type="term" value="P:recombinational repair"/>
    <property type="evidence" value="ECO:0007669"/>
    <property type="project" value="TreeGrafter"/>
</dbReference>
<protein>
    <recommendedName>
        <fullName evidence="3">Mitochondrial genome maintenance protein MGM101</fullName>
    </recommendedName>
</protein>
<evidence type="ECO:0000256" key="6">
    <source>
        <dbReference type="ARBA" id="ARBA00023125"/>
    </source>
</evidence>
<evidence type="ECO:0000256" key="3">
    <source>
        <dbReference type="ARBA" id="ARBA00013628"/>
    </source>
</evidence>
<keyword evidence="6" id="KW-0238">DNA-binding</keyword>
<keyword evidence="5" id="KW-0809">Transit peptide</keyword>
<feature type="region of interest" description="Disordered" evidence="10">
    <location>
        <begin position="1"/>
        <end position="23"/>
    </location>
</feature>
<organism evidence="11 12">
    <name type="scientific">Botrytis tulipae</name>
    <dbReference type="NCBI Taxonomy" id="87230"/>
    <lineage>
        <taxon>Eukaryota</taxon>
        <taxon>Fungi</taxon>
        <taxon>Dikarya</taxon>
        <taxon>Ascomycota</taxon>
        <taxon>Pezizomycotina</taxon>
        <taxon>Leotiomycetes</taxon>
        <taxon>Helotiales</taxon>
        <taxon>Sclerotiniaceae</taxon>
        <taxon>Botrytis</taxon>
    </lineage>
</organism>
<evidence type="ECO:0000313" key="11">
    <source>
        <dbReference type="EMBL" id="TGO18157.1"/>
    </source>
</evidence>
<dbReference type="InterPro" id="IPR009446">
    <property type="entry name" value="Mgm101"/>
</dbReference>